<dbReference type="EMBL" id="JAIWYP010000005">
    <property type="protein sequence ID" value="KAH3825526.1"/>
    <property type="molecule type" value="Genomic_DNA"/>
</dbReference>
<evidence type="ECO:0000313" key="2">
    <source>
        <dbReference type="EMBL" id="KAH3825526.1"/>
    </source>
</evidence>
<proteinExistence type="predicted"/>
<dbReference type="AlphaFoldDB" id="A0A9D4GXK5"/>
<keyword evidence="3" id="KW-1185">Reference proteome</keyword>
<name>A0A9D4GXK5_DREPO</name>
<reference evidence="2" key="1">
    <citation type="journal article" date="2019" name="bioRxiv">
        <title>The Genome of the Zebra Mussel, Dreissena polymorpha: A Resource for Invasive Species Research.</title>
        <authorList>
            <person name="McCartney M.A."/>
            <person name="Auch B."/>
            <person name="Kono T."/>
            <person name="Mallez S."/>
            <person name="Zhang Y."/>
            <person name="Obille A."/>
            <person name="Becker A."/>
            <person name="Abrahante J.E."/>
            <person name="Garbe J."/>
            <person name="Badalamenti J.P."/>
            <person name="Herman A."/>
            <person name="Mangelson H."/>
            <person name="Liachko I."/>
            <person name="Sullivan S."/>
            <person name="Sone E.D."/>
            <person name="Koren S."/>
            <person name="Silverstein K.A.T."/>
            <person name="Beckman K.B."/>
            <person name="Gohl D.M."/>
        </authorList>
    </citation>
    <scope>NUCLEOTIDE SEQUENCE</scope>
    <source>
        <strain evidence="2">Duluth1</strain>
        <tissue evidence="2">Whole animal</tissue>
    </source>
</reference>
<evidence type="ECO:0000313" key="3">
    <source>
        <dbReference type="Proteomes" id="UP000828390"/>
    </source>
</evidence>
<gene>
    <name evidence="2" type="ORF">DPMN_127403</name>
</gene>
<comment type="caution">
    <text evidence="2">The sequence shown here is derived from an EMBL/GenBank/DDBJ whole genome shotgun (WGS) entry which is preliminary data.</text>
</comment>
<protein>
    <submittedName>
        <fullName evidence="2">Uncharacterized protein</fullName>
    </submittedName>
</protein>
<dbReference type="Proteomes" id="UP000828390">
    <property type="component" value="Unassembled WGS sequence"/>
</dbReference>
<reference evidence="2" key="2">
    <citation type="submission" date="2020-11" db="EMBL/GenBank/DDBJ databases">
        <authorList>
            <person name="McCartney M.A."/>
            <person name="Auch B."/>
            <person name="Kono T."/>
            <person name="Mallez S."/>
            <person name="Becker A."/>
            <person name="Gohl D.M."/>
            <person name="Silverstein K.A.T."/>
            <person name="Koren S."/>
            <person name="Bechman K.B."/>
            <person name="Herman A."/>
            <person name="Abrahante J.E."/>
            <person name="Garbe J."/>
        </authorList>
    </citation>
    <scope>NUCLEOTIDE SEQUENCE</scope>
    <source>
        <strain evidence="2">Duluth1</strain>
        <tissue evidence="2">Whole animal</tissue>
    </source>
</reference>
<sequence length="98" mass="11308">MPHSTKWSYTRAYVNKRNMNSSYELQIGHELVDSSEFDGRGSQSSHRHFKLLTVNVAEILELGILSVSLLYELQRYTSQARRPVSAHHDQPKQVQLPL</sequence>
<accession>A0A9D4GXK5</accession>
<feature type="region of interest" description="Disordered" evidence="1">
    <location>
        <begin position="79"/>
        <end position="98"/>
    </location>
</feature>
<organism evidence="2 3">
    <name type="scientific">Dreissena polymorpha</name>
    <name type="common">Zebra mussel</name>
    <name type="synonym">Mytilus polymorpha</name>
    <dbReference type="NCBI Taxonomy" id="45954"/>
    <lineage>
        <taxon>Eukaryota</taxon>
        <taxon>Metazoa</taxon>
        <taxon>Spiralia</taxon>
        <taxon>Lophotrochozoa</taxon>
        <taxon>Mollusca</taxon>
        <taxon>Bivalvia</taxon>
        <taxon>Autobranchia</taxon>
        <taxon>Heteroconchia</taxon>
        <taxon>Euheterodonta</taxon>
        <taxon>Imparidentia</taxon>
        <taxon>Neoheterodontei</taxon>
        <taxon>Myida</taxon>
        <taxon>Dreissenoidea</taxon>
        <taxon>Dreissenidae</taxon>
        <taxon>Dreissena</taxon>
    </lineage>
</organism>
<evidence type="ECO:0000256" key="1">
    <source>
        <dbReference type="SAM" id="MobiDB-lite"/>
    </source>
</evidence>